<dbReference type="InterPro" id="IPR052514">
    <property type="entry name" value="SAM-dependent_MTase"/>
</dbReference>
<dbReference type="InterPro" id="IPR029063">
    <property type="entry name" value="SAM-dependent_MTases_sf"/>
</dbReference>
<sequence length="767" mass="87424">MKILFVMRHQAYMRNYELVIKKLLDRGHTIELSFLPLTNKVFKNDMVDALIEQYPNCSYSECNAPRPTVWTQFEYSIRRIVDYCRYLHPRYANAPKLRHRYKKHLSGFTHKMLCICKKFGLIPVIERLLRGIQSVLPLHDDCLDHIRAINPDMVLVTPLPDSSNHMLDILQSARRLGIKTGVCVASWDNLTNKGYIQIQPDFVIIWNEIQKQEAIGLHGIPEDRIYLTGAQLFDQWFEYKPTITREQFMAQAGLDPNSPLILYVCSSVFIAKEECRFVLHWMENLRESSHKAIYKAAVMVRPHPANVNQWMSVDFDGFENAVIWPRFGAVPMQDDSKMDYFHSLYFADLIVGANTSAFLEGGILGKPVFTVLAPDFKETQYGTLHFPYLVDGGLLTVAETLEEHFSQMADVLKNGDQDAQKRRKFIDSFIRPHGRDTSCTDIFVNLVEDLNTRQIPVPSKIPFTHYIMRALLIPFAFLSKLSSMHIHGKKTKGIPPKQVIGHEHDPELKKLNSAGVITVKHGHTMVLDMKDSLDLLRNKMYKPAADRFVKSIIKQGDVILDIGANIGYYTLLFAKLVGKKGKVYAFEPDPYNFSILSHNIRLNGYTNVVLLNKAVSDENGKISLYLSEDNFGDHRISNTEGRTHSVEVEAIRIDDFIKQQNGAGAGVNFIKMDIQGAEGKAIAGMRELLSYSKHVTVFMEFWPSGLKACDSDPRALLDVFIKAGFHLYSRDKEAHQLVSVTPDELLKKYTFENNKFTNVIASKAKLA</sequence>
<reference evidence="2 3" key="1">
    <citation type="journal article" date="2017" name="ISME J.">
        <title>Energy and carbon metabolisms in a deep terrestrial subsurface fluid microbial community.</title>
        <authorList>
            <person name="Momper L."/>
            <person name="Jungbluth S.P."/>
            <person name="Lee M.D."/>
            <person name="Amend J.P."/>
        </authorList>
    </citation>
    <scope>NUCLEOTIDE SEQUENCE [LARGE SCALE GENOMIC DNA]</scope>
    <source>
        <strain evidence="2">SURF_26</strain>
    </source>
</reference>
<dbReference type="GO" id="GO:0008168">
    <property type="term" value="F:methyltransferase activity"/>
    <property type="evidence" value="ECO:0007669"/>
    <property type="project" value="UniProtKB-KW"/>
</dbReference>
<evidence type="ECO:0000313" key="2">
    <source>
        <dbReference type="EMBL" id="RJP59817.1"/>
    </source>
</evidence>
<dbReference type="Proteomes" id="UP000266426">
    <property type="component" value="Unassembled WGS sequence"/>
</dbReference>
<dbReference type="PANTHER" id="PTHR34203">
    <property type="entry name" value="METHYLTRANSFERASE, FKBM FAMILY PROTEIN"/>
    <property type="match status" value="1"/>
</dbReference>
<feature type="domain" description="Methyltransferase FkbM" evidence="1">
    <location>
        <begin position="561"/>
        <end position="701"/>
    </location>
</feature>
<evidence type="ECO:0000259" key="1">
    <source>
        <dbReference type="Pfam" id="PF05050"/>
    </source>
</evidence>
<dbReference type="GO" id="GO:0032259">
    <property type="term" value="P:methylation"/>
    <property type="evidence" value="ECO:0007669"/>
    <property type="project" value="UniProtKB-KW"/>
</dbReference>
<dbReference type="EMBL" id="QZJZ01000041">
    <property type="protein sequence ID" value="RJP59817.1"/>
    <property type="molecule type" value="Genomic_DNA"/>
</dbReference>
<dbReference type="Gene3D" id="3.40.50.150">
    <property type="entry name" value="Vaccinia Virus protein VP39"/>
    <property type="match status" value="1"/>
</dbReference>
<evidence type="ECO:0000313" key="3">
    <source>
        <dbReference type="Proteomes" id="UP000266426"/>
    </source>
</evidence>
<protein>
    <submittedName>
        <fullName evidence="2">FkbM family methyltransferase</fullName>
    </submittedName>
</protein>
<dbReference type="Pfam" id="PF05050">
    <property type="entry name" value="Methyltransf_21"/>
    <property type="match status" value="1"/>
</dbReference>
<dbReference type="Gene3D" id="3.40.50.12580">
    <property type="match status" value="1"/>
</dbReference>
<keyword evidence="2" id="KW-0489">Methyltransferase</keyword>
<dbReference type="AlphaFoldDB" id="A0A3A4RAK4"/>
<accession>A0A3A4RAK4</accession>
<dbReference type="InterPro" id="IPR043148">
    <property type="entry name" value="TagF_C"/>
</dbReference>
<dbReference type="SUPFAM" id="SSF53335">
    <property type="entry name" value="S-adenosyl-L-methionine-dependent methyltransferases"/>
    <property type="match status" value="1"/>
</dbReference>
<organism evidence="2 3">
    <name type="scientific">Candidatus Auribacter fodinae</name>
    <dbReference type="NCBI Taxonomy" id="2093366"/>
    <lineage>
        <taxon>Bacteria</taxon>
        <taxon>Pseudomonadati</taxon>
        <taxon>Candidatus Auribacterota</taxon>
        <taxon>Candidatus Auribacteria</taxon>
        <taxon>Candidatus Auribacterales</taxon>
        <taxon>Candidatus Auribacteraceae</taxon>
        <taxon>Candidatus Auribacter</taxon>
    </lineage>
</organism>
<dbReference type="CDD" id="cd02440">
    <property type="entry name" value="AdoMet_MTases"/>
    <property type="match status" value="1"/>
</dbReference>
<keyword evidence="2" id="KW-0808">Transferase</keyword>
<dbReference type="SUPFAM" id="SSF53756">
    <property type="entry name" value="UDP-Glycosyltransferase/glycogen phosphorylase"/>
    <property type="match status" value="1"/>
</dbReference>
<dbReference type="NCBIfam" id="TIGR01444">
    <property type="entry name" value="fkbM_fam"/>
    <property type="match status" value="1"/>
</dbReference>
<name>A0A3A4RAK4_9BACT</name>
<dbReference type="InterPro" id="IPR006342">
    <property type="entry name" value="FkbM_mtfrase"/>
</dbReference>
<proteinExistence type="predicted"/>
<gene>
    <name evidence="2" type="ORF">C4541_05380</name>
</gene>
<dbReference type="PANTHER" id="PTHR34203:SF15">
    <property type="entry name" value="SLL1173 PROTEIN"/>
    <property type="match status" value="1"/>
</dbReference>
<comment type="caution">
    <text evidence="2">The sequence shown here is derived from an EMBL/GenBank/DDBJ whole genome shotgun (WGS) entry which is preliminary data.</text>
</comment>